<accession>A0AAN8EH35</accession>
<gene>
    <name evidence="2" type="ORF">OHC33_003290</name>
</gene>
<reference evidence="2 3" key="1">
    <citation type="submission" date="2022-12" db="EMBL/GenBank/DDBJ databases">
        <title>Genomic features and morphological characterization of a novel Knufia sp. strain isolated from spacecraft assembly facility.</title>
        <authorList>
            <person name="Teixeira M."/>
            <person name="Chander A.M."/>
            <person name="Stajich J.E."/>
            <person name="Venkateswaran K."/>
        </authorList>
    </citation>
    <scope>NUCLEOTIDE SEQUENCE [LARGE SCALE GENOMIC DNA]</scope>
    <source>
        <strain evidence="2 3">FJI-L2-BK-P2</strain>
    </source>
</reference>
<keyword evidence="3" id="KW-1185">Reference proteome</keyword>
<dbReference type="EMBL" id="JAKLMC020000006">
    <property type="protein sequence ID" value="KAK5955649.1"/>
    <property type="molecule type" value="Genomic_DNA"/>
</dbReference>
<feature type="compositionally biased region" description="Basic and acidic residues" evidence="1">
    <location>
        <begin position="89"/>
        <end position="100"/>
    </location>
</feature>
<proteinExistence type="predicted"/>
<dbReference type="Proteomes" id="UP001316803">
    <property type="component" value="Unassembled WGS sequence"/>
</dbReference>
<feature type="compositionally biased region" description="Polar residues" evidence="1">
    <location>
        <begin position="223"/>
        <end position="234"/>
    </location>
</feature>
<name>A0AAN8EH35_9EURO</name>
<feature type="compositionally biased region" description="Basic and acidic residues" evidence="1">
    <location>
        <begin position="162"/>
        <end position="182"/>
    </location>
</feature>
<evidence type="ECO:0000256" key="1">
    <source>
        <dbReference type="SAM" id="MobiDB-lite"/>
    </source>
</evidence>
<evidence type="ECO:0000313" key="3">
    <source>
        <dbReference type="Proteomes" id="UP001316803"/>
    </source>
</evidence>
<feature type="region of interest" description="Disordered" evidence="1">
    <location>
        <begin position="1"/>
        <end position="266"/>
    </location>
</feature>
<protein>
    <submittedName>
        <fullName evidence="2">Uncharacterized protein</fullName>
    </submittedName>
</protein>
<feature type="compositionally biased region" description="Polar residues" evidence="1">
    <location>
        <begin position="55"/>
        <end position="68"/>
    </location>
</feature>
<feature type="compositionally biased region" description="Polar residues" evidence="1">
    <location>
        <begin position="16"/>
        <end position="32"/>
    </location>
</feature>
<evidence type="ECO:0000313" key="2">
    <source>
        <dbReference type="EMBL" id="KAK5955649.1"/>
    </source>
</evidence>
<organism evidence="2 3">
    <name type="scientific">Knufia fluminis</name>
    <dbReference type="NCBI Taxonomy" id="191047"/>
    <lineage>
        <taxon>Eukaryota</taxon>
        <taxon>Fungi</taxon>
        <taxon>Dikarya</taxon>
        <taxon>Ascomycota</taxon>
        <taxon>Pezizomycotina</taxon>
        <taxon>Eurotiomycetes</taxon>
        <taxon>Chaetothyriomycetidae</taxon>
        <taxon>Chaetothyriales</taxon>
        <taxon>Trichomeriaceae</taxon>
        <taxon>Knufia</taxon>
    </lineage>
</organism>
<feature type="compositionally biased region" description="Basic and acidic residues" evidence="1">
    <location>
        <begin position="112"/>
        <end position="125"/>
    </location>
</feature>
<feature type="compositionally biased region" description="Basic and acidic residues" evidence="1">
    <location>
        <begin position="33"/>
        <end position="54"/>
    </location>
</feature>
<sequence>MSSIPGHPSSRETETSTDTNTEQQDLASSSDLTTREDARTSSDTAHDNREKDQANSRQSSAVEASSTVLLPRSTYDKNAPGHARHEPRHQHQGDKSRSGVDESGDIPAHSPGKTEMRELLDRSRSASEANADGVDNGQSPRTAEFPDQDRDNDEHDDEDNDERDHKRQKTDTTDNESDGYHEAEEDDDNESLSSNMSYPDAEFEGKISPNAKVKIYKQRGHKTINNTRIPSESISLEDRPAGWTSKAGPPKGYRGTIRPKDRGRGD</sequence>
<dbReference type="AlphaFoldDB" id="A0AAN8EH35"/>
<comment type="caution">
    <text evidence="2">The sequence shown here is derived from an EMBL/GenBank/DDBJ whole genome shotgun (WGS) entry which is preliminary data.</text>
</comment>